<proteinExistence type="predicted"/>
<dbReference type="InterPro" id="IPR024331">
    <property type="entry name" value="DUF3859"/>
</dbReference>
<comment type="caution">
    <text evidence="2">The sequence shown here is derived from an EMBL/GenBank/DDBJ whole genome shotgun (WGS) entry which is preliminary data.</text>
</comment>
<gene>
    <name evidence="2" type="ORF">C9I94_10350</name>
</gene>
<sequence>MSVALNTSQFVVSYDPQSVESLYQGLITYRQLLETDGAFSDFHCHVRFKVISGSDDRIGSLYGTKLANLTLGYSDYSTENLSPEKILSATQLPSETAFFLRACQHPELEEQLTQTAKLICNISRKINDSSEMWISECDVMGLLPLFMIALTYPHNAYLLGGYTIPYWDTEHAPIGEEMLAILTHHLGYNHHTLKAFCYCDNTSARARMFNLQHRNHYDIHADQDEPIENELLRIFRRDPAEFDTFKSLLKQRFADQDYLQYTDDSRYYQEHPVESFIHTLMSPAQGECYFGQEEYHQVLLGNFIDSPGDEIAAELKLEIEQYLGRPIVAPKAIEDEDDYYRDNYYFYGTGEQDWKAFVTEGFEHGEAIWHFVETGENPNILSKIAPCDMAAVAKAGNFNIHKKIEYHVGGLDSYHAEMASIIYDLLVDWNDEDDTGDILAINRQKLLRMFDVLHHWNNKQAFHPKFANEIVETYELLTDEDFIARYNGDWQALLIRHIGEFSGYSSSIEYEAFKRCYTLIQSHRSQMIAIITQLTQTEDFDAVTHLALCAAIVEWDKVHDQNDELSSYALNQLAQNLENLIYRDLNETSYFICHDDEKPYIYDAPNEEGLGKVAADWQFVDGYLKQQHNQLEETLTRFETQLIRYERKERVNPVQPYYQFLRNFSDNAQKLLVCAQVVAQLDSSPLQQFCTRFLTLWLRVAPCKTSRMLAYFFSDPKENKNQASANFVKQLHGLTPLTALAYQIEAILDDIGWDDDEAELLAPFFKQWIVEQDADNDQQSIQAALQYILPRREQQFYIALRKAHPDLTISYFDETVHYLMMAKVRRQICSNHTSPQAMENNEAQALQQFSEILLSTTPLTVEQVDTILTLCDQYRVRDFDTLYGMAELETLYYLASPHRQDAIMRIFAARPHLGLDLLYNENVITLPVFCQKVQDSGANIGELLSYSLDRGWEESYPWFANKPDINHYIAKLQVEELLSLLKALARHPEFQPLIDSYASHSSRHVRDLVADIQAGKYHKADISKVEVVHYGIFVEGATEEELEEIKQEQEESDCHLFYKLEHRKETLLIENELGRSFGLQLGYFPDDEDEEELAQELELTIKLHHPYMHSEDGYLSEWTTSISLGHRTYVGWTMSHRTLNICGIYRFEIHDPSGLLVADKTFHVMDNKRSHISELTHLLEDETLDVAHLGSLNITSGELDLVQHNQSTNGLLLGNKLLTPVTQVYSHLRQGALEMVDIRLNQTQPDSWYPAANQVFPYLESRIKSKILLLGEPNTIDAVQRDAKSWRKKVTKKEAVHLIQPNENNASNVLALYLARKGMRVYFGYSTTGELCRIAIVNIKFGLLRRLFIRVMNRISKKVIQDVGIYQPL</sequence>
<protein>
    <recommendedName>
        <fullName evidence="1">DUF3859 domain-containing protein</fullName>
    </recommendedName>
</protein>
<name>A0A0J8VAB9_9GAMM</name>
<keyword evidence="3" id="KW-1185">Reference proteome</keyword>
<dbReference type="RefSeq" id="WP_048898991.1">
    <property type="nucleotide sequence ID" value="NZ_AP024853.1"/>
</dbReference>
<dbReference type="Pfam" id="PF12975">
    <property type="entry name" value="DUF3859"/>
    <property type="match status" value="1"/>
</dbReference>
<reference evidence="2 3" key="1">
    <citation type="submission" date="2018-01" db="EMBL/GenBank/DDBJ databases">
        <title>Whole genome sequencing of Histamine producing bacteria.</title>
        <authorList>
            <person name="Butler K."/>
        </authorList>
    </citation>
    <scope>NUCLEOTIDE SEQUENCE [LARGE SCALE GENOMIC DNA]</scope>
    <source>
        <strain evidence="2 3">DSM 24669</strain>
    </source>
</reference>
<feature type="domain" description="DUF3859" evidence="1">
    <location>
        <begin position="1025"/>
        <end position="1164"/>
    </location>
</feature>
<dbReference type="Proteomes" id="UP000240481">
    <property type="component" value="Unassembled WGS sequence"/>
</dbReference>
<organism evidence="2 3">
    <name type="scientific">Photobacterium swingsii</name>
    <dbReference type="NCBI Taxonomy" id="680026"/>
    <lineage>
        <taxon>Bacteria</taxon>
        <taxon>Pseudomonadati</taxon>
        <taxon>Pseudomonadota</taxon>
        <taxon>Gammaproteobacteria</taxon>
        <taxon>Vibrionales</taxon>
        <taxon>Vibrionaceae</taxon>
        <taxon>Photobacterium</taxon>
    </lineage>
</organism>
<dbReference type="OrthoDB" id="5826322at2"/>
<dbReference type="Gene3D" id="2.60.40.2390">
    <property type="match status" value="1"/>
</dbReference>
<evidence type="ECO:0000313" key="2">
    <source>
        <dbReference type="EMBL" id="PSW24433.1"/>
    </source>
</evidence>
<dbReference type="EMBL" id="PYLZ01000005">
    <property type="protein sequence ID" value="PSW24433.1"/>
    <property type="molecule type" value="Genomic_DNA"/>
</dbReference>
<accession>A0A0J8VAB9</accession>
<evidence type="ECO:0000313" key="3">
    <source>
        <dbReference type="Proteomes" id="UP000240481"/>
    </source>
</evidence>
<evidence type="ECO:0000259" key="1">
    <source>
        <dbReference type="Pfam" id="PF12975"/>
    </source>
</evidence>